<organism evidence="4 5">
    <name type="scientific">Bordetella bronchiseptica 253</name>
    <dbReference type="NCBI Taxonomy" id="568707"/>
    <lineage>
        <taxon>Bacteria</taxon>
        <taxon>Pseudomonadati</taxon>
        <taxon>Pseudomonadota</taxon>
        <taxon>Betaproteobacteria</taxon>
        <taxon>Burkholderiales</taxon>
        <taxon>Alcaligenaceae</taxon>
        <taxon>Bordetella</taxon>
    </lineage>
</organism>
<dbReference type="InterPro" id="IPR050921">
    <property type="entry name" value="T4SS_GSP_E_ATPase"/>
</dbReference>
<dbReference type="EMBL" id="HE965806">
    <property type="protein sequence ID" value="CCJ55437.1"/>
    <property type="molecule type" value="Genomic_DNA"/>
</dbReference>
<accession>A0A0C6PBD1</accession>
<comment type="function">
    <text evidence="2">Part of the Type IV secretion system.</text>
</comment>
<evidence type="ECO:0000259" key="3">
    <source>
        <dbReference type="Pfam" id="PF00437"/>
    </source>
</evidence>
<dbReference type="GO" id="GO:0005524">
    <property type="term" value="F:ATP binding"/>
    <property type="evidence" value="ECO:0007669"/>
    <property type="project" value="UniProtKB-UniRule"/>
</dbReference>
<reference evidence="4 5" key="1">
    <citation type="journal article" date="2012" name="BMC Genomics">
        <title>Comparative genomics of the classical Bordetella subspecies: the evolution and exchange of virulence-associated diversity amongst closely related pathogens.</title>
        <authorList>
            <person name="Park J."/>
            <person name="Zhang Y."/>
            <person name="Buboltz A.M."/>
            <person name="Zhang X."/>
            <person name="Schuster S.C."/>
            <person name="Ahuja U."/>
            <person name="Liu M."/>
            <person name="Miller J.F."/>
            <person name="Sebaihia M."/>
            <person name="Bentley S.D."/>
            <person name="Parkhill J."/>
            <person name="Harvill E.T."/>
        </authorList>
    </citation>
    <scope>NUCLEOTIDE SEQUENCE [LARGE SCALE GENOMIC DNA]</scope>
    <source>
        <strain evidence="4 5">253</strain>
    </source>
</reference>
<dbReference type="PANTHER" id="PTHR30486:SF6">
    <property type="entry name" value="TYPE IV PILUS RETRACTATION ATPASE PILT"/>
    <property type="match status" value="1"/>
</dbReference>
<feature type="domain" description="Bacterial type II secretion system protein E" evidence="3">
    <location>
        <begin position="153"/>
        <end position="291"/>
    </location>
</feature>
<comment type="subcellular location">
    <subcellularLocation>
        <location evidence="2">Cell inner membrane</location>
        <topology evidence="2">Peripheral membrane protein</topology>
        <orientation evidence="2">Cytoplasmic side</orientation>
    </subcellularLocation>
</comment>
<dbReference type="InterPro" id="IPR001482">
    <property type="entry name" value="T2SS/T4SS_dom"/>
</dbReference>
<dbReference type="Gene3D" id="3.40.50.300">
    <property type="entry name" value="P-loop containing nucleotide triphosphate hydrolases"/>
    <property type="match status" value="1"/>
</dbReference>
<dbReference type="GO" id="GO:0005886">
    <property type="term" value="C:plasma membrane"/>
    <property type="evidence" value="ECO:0007669"/>
    <property type="project" value="UniProtKB-SubCell"/>
</dbReference>
<evidence type="ECO:0000313" key="5">
    <source>
        <dbReference type="Proteomes" id="UP000007564"/>
    </source>
</evidence>
<dbReference type="InterPro" id="IPR025662">
    <property type="entry name" value="Sigma_54_int_dom_ATP-bd_1"/>
</dbReference>
<keyword evidence="2" id="KW-1003">Cell membrane</keyword>
<dbReference type="AlphaFoldDB" id="A0A0C6PBD1"/>
<keyword evidence="2" id="KW-0547">Nucleotide-binding</keyword>
<keyword evidence="2" id="KW-0067">ATP-binding</keyword>
<dbReference type="KEGG" id="bbh:BN112_3523"/>
<dbReference type="CDD" id="cd01130">
    <property type="entry name" value="VirB11-like_ATPase"/>
    <property type="match status" value="1"/>
</dbReference>
<dbReference type="Proteomes" id="UP000007564">
    <property type="component" value="Chromosome"/>
</dbReference>
<dbReference type="NCBIfam" id="TIGR02788">
    <property type="entry name" value="VirB11"/>
    <property type="match status" value="1"/>
</dbReference>
<dbReference type="InterPro" id="IPR027417">
    <property type="entry name" value="P-loop_NTPase"/>
</dbReference>
<dbReference type="GO" id="GO:0016887">
    <property type="term" value="F:ATP hydrolysis activity"/>
    <property type="evidence" value="ECO:0007669"/>
    <property type="project" value="InterPro"/>
</dbReference>
<dbReference type="Pfam" id="PF00437">
    <property type="entry name" value="T2SSE"/>
    <property type="match status" value="1"/>
</dbReference>
<keyword evidence="2" id="KW-0472">Membrane</keyword>
<name>A0A0C6PBD1_BORBO</name>
<dbReference type="InterPro" id="IPR014155">
    <property type="entry name" value="VirB11"/>
</dbReference>
<sequence>MNDAAPDRQASVDFHLQALHPWLSRQDIAEICVNRPGQLWYEDRNGWNRQESGALTLDHLHALATATARFCDRDICPERPLLAASLPGGERVQIVVPPACEPGTLSLTIRKPARCIWPLSELLRDTLDLPGVPGASQARPDPLLDPWRRGAWDDFLRLAVQAGKAILVAGQTGSGKTTLMNALSGEIPPRERIVTIEDVRELRLDPATNHVHLLYGTPTEGRTAAVSATELLRAALRMAPTRILLAELRGGEAFDFLQACASGHSGGISTCHAASADMALQRLTLMCMQHPNCQMLPYATLRALVESVIDIVVVVERRAGQGARRRVVDIWYRDGLPAP</sequence>
<dbReference type="PANTHER" id="PTHR30486">
    <property type="entry name" value="TWITCHING MOTILITY PROTEIN PILT"/>
    <property type="match status" value="1"/>
</dbReference>
<proteinExistence type="inferred from homology"/>
<dbReference type="GO" id="GO:0043684">
    <property type="term" value="C:type IV secretion system complex"/>
    <property type="evidence" value="ECO:0007669"/>
    <property type="project" value="UniProtKB-UniRule"/>
</dbReference>
<dbReference type="OrthoDB" id="9810761at2"/>
<evidence type="ECO:0000256" key="1">
    <source>
        <dbReference type="ARBA" id="ARBA00006611"/>
    </source>
</evidence>
<protein>
    <recommendedName>
        <fullName evidence="2">Type IV secretion system protein</fullName>
    </recommendedName>
</protein>
<evidence type="ECO:0000313" key="4">
    <source>
        <dbReference type="EMBL" id="CCJ55437.1"/>
    </source>
</evidence>
<comment type="similarity">
    <text evidence="1 2">Belongs to the GSP E family.</text>
</comment>
<gene>
    <name evidence="4" type="ORF">BN112_3523</name>
</gene>
<evidence type="ECO:0000256" key="2">
    <source>
        <dbReference type="RuleBase" id="RU366071"/>
    </source>
</evidence>
<dbReference type="Gene3D" id="3.30.450.90">
    <property type="match status" value="1"/>
</dbReference>
<dbReference type="PROSITE" id="PS00675">
    <property type="entry name" value="SIGMA54_INTERACT_1"/>
    <property type="match status" value="1"/>
</dbReference>
<dbReference type="GO" id="GO:0044097">
    <property type="term" value="P:secretion by the type IV secretion system"/>
    <property type="evidence" value="ECO:0007669"/>
    <property type="project" value="InterPro"/>
</dbReference>
<keyword evidence="2" id="KW-0997">Cell inner membrane</keyword>
<dbReference type="SUPFAM" id="SSF52540">
    <property type="entry name" value="P-loop containing nucleoside triphosphate hydrolases"/>
    <property type="match status" value="1"/>
</dbReference>
<dbReference type="RefSeq" id="WP_015064777.1">
    <property type="nucleotide sequence ID" value="NC_019382.1"/>
</dbReference>
<dbReference type="HOGENOM" id="CLU_005379_3_1_4"/>